<dbReference type="InterPro" id="IPR038178">
    <property type="entry name" value="Kringle_sf"/>
</dbReference>
<dbReference type="SMART" id="SM00321">
    <property type="entry name" value="WSC"/>
    <property type="match status" value="1"/>
</dbReference>
<dbReference type="FunFam" id="2.60.120.260:FF:000016">
    <property type="entry name" value="Contactin-associated protein-like 4 isoform 1"/>
    <property type="match status" value="2"/>
</dbReference>
<keyword evidence="1 3" id="KW-0420">Kringle</keyword>
<keyword evidence="5" id="KW-1133">Transmembrane helix</keyword>
<evidence type="ECO:0000256" key="6">
    <source>
        <dbReference type="SAM" id="SignalP"/>
    </source>
</evidence>
<feature type="domain" description="WSC" evidence="10">
    <location>
        <begin position="1383"/>
        <end position="1474"/>
    </location>
</feature>
<feature type="domain" description="C-type lectin" evidence="8">
    <location>
        <begin position="542"/>
        <end position="658"/>
    </location>
</feature>
<name>A0A8S4NG16_OWEFU</name>
<feature type="chain" id="PRO_5035746468" description="Macrophage mannose receptor 1-like" evidence="6">
    <location>
        <begin position="19"/>
        <end position="2637"/>
    </location>
</feature>
<evidence type="ECO:0000256" key="4">
    <source>
        <dbReference type="SAM" id="MobiDB-lite"/>
    </source>
</evidence>
<feature type="compositionally biased region" description="Low complexity" evidence="4">
    <location>
        <begin position="2493"/>
        <end position="2506"/>
    </location>
</feature>
<dbReference type="SUPFAM" id="SSF57440">
    <property type="entry name" value="Kringle-like"/>
    <property type="match status" value="2"/>
</dbReference>
<feature type="signal peptide" evidence="6">
    <location>
        <begin position="1"/>
        <end position="18"/>
    </location>
</feature>
<feature type="domain" description="C-type lectin" evidence="8">
    <location>
        <begin position="32"/>
        <end position="153"/>
    </location>
</feature>
<feature type="domain" description="F5/8 type C" evidence="7">
    <location>
        <begin position="1230"/>
        <end position="1378"/>
    </location>
</feature>
<dbReference type="CDD" id="cd00037">
    <property type="entry name" value="CLECT"/>
    <property type="match status" value="9"/>
</dbReference>
<feature type="domain" description="F5/8 type C" evidence="7">
    <location>
        <begin position="962"/>
        <end position="1069"/>
    </location>
</feature>
<protein>
    <recommendedName>
        <fullName evidence="13">Macrophage mannose receptor 1-like</fullName>
    </recommendedName>
</protein>
<feature type="compositionally biased region" description="Low complexity" evidence="4">
    <location>
        <begin position="2513"/>
        <end position="2523"/>
    </location>
</feature>
<dbReference type="PROSITE" id="PS50070">
    <property type="entry name" value="KRINGLE_2"/>
    <property type="match status" value="2"/>
</dbReference>
<dbReference type="PROSITE" id="PS51212">
    <property type="entry name" value="WSC"/>
    <property type="match status" value="1"/>
</dbReference>
<dbReference type="Gene3D" id="3.10.100.10">
    <property type="entry name" value="Mannose-Binding Protein A, subunit A"/>
    <property type="match status" value="12"/>
</dbReference>
<organism evidence="11 12">
    <name type="scientific">Owenia fusiformis</name>
    <name type="common">Polychaete worm</name>
    <dbReference type="NCBI Taxonomy" id="6347"/>
    <lineage>
        <taxon>Eukaryota</taxon>
        <taxon>Metazoa</taxon>
        <taxon>Spiralia</taxon>
        <taxon>Lophotrochozoa</taxon>
        <taxon>Annelida</taxon>
        <taxon>Polychaeta</taxon>
        <taxon>Sedentaria</taxon>
        <taxon>Canalipalpata</taxon>
        <taxon>Sabellida</taxon>
        <taxon>Oweniida</taxon>
        <taxon>Oweniidae</taxon>
        <taxon>Owenia</taxon>
    </lineage>
</organism>
<proteinExistence type="predicted"/>
<feature type="domain" description="C-type lectin" evidence="8">
    <location>
        <begin position="2080"/>
        <end position="2202"/>
    </location>
</feature>
<dbReference type="InterPro" id="IPR002889">
    <property type="entry name" value="WSC_carb-bd"/>
</dbReference>
<dbReference type="SMART" id="SM00034">
    <property type="entry name" value="CLECT"/>
    <property type="match status" value="12"/>
</dbReference>
<dbReference type="Gene3D" id="2.40.20.10">
    <property type="entry name" value="Plasminogen Kringle 4"/>
    <property type="match status" value="2"/>
</dbReference>
<evidence type="ECO:0000313" key="11">
    <source>
        <dbReference type="EMBL" id="CAH1779946.1"/>
    </source>
</evidence>
<evidence type="ECO:0000256" key="5">
    <source>
        <dbReference type="SAM" id="Phobius"/>
    </source>
</evidence>
<dbReference type="InterPro" id="IPR016186">
    <property type="entry name" value="C-type_lectin-like/link_sf"/>
</dbReference>
<dbReference type="InterPro" id="IPR018378">
    <property type="entry name" value="C-type_lectin_CS"/>
</dbReference>
<feature type="domain" description="C-type lectin" evidence="8">
    <location>
        <begin position="1632"/>
        <end position="1749"/>
    </location>
</feature>
<dbReference type="Pfam" id="PF00051">
    <property type="entry name" value="Kringle"/>
    <property type="match status" value="2"/>
</dbReference>
<feature type="domain" description="C-type lectin" evidence="8">
    <location>
        <begin position="2369"/>
        <end position="2487"/>
    </location>
</feature>
<evidence type="ECO:0000256" key="2">
    <source>
        <dbReference type="ARBA" id="ARBA00023157"/>
    </source>
</evidence>
<dbReference type="InterPro" id="IPR018056">
    <property type="entry name" value="Kringle_CS"/>
</dbReference>
<dbReference type="PANTHER" id="PTHR22803">
    <property type="entry name" value="MANNOSE, PHOSPHOLIPASE, LECTIN RECEPTOR RELATED"/>
    <property type="match status" value="1"/>
</dbReference>
<dbReference type="PROSITE" id="PS50041">
    <property type="entry name" value="C_TYPE_LECTIN_2"/>
    <property type="match status" value="12"/>
</dbReference>
<evidence type="ECO:0008006" key="13">
    <source>
        <dbReference type="Google" id="ProtNLM"/>
    </source>
</evidence>
<dbReference type="PROSITE" id="PS50022">
    <property type="entry name" value="FA58C_3"/>
    <property type="match status" value="3"/>
</dbReference>
<evidence type="ECO:0000313" key="12">
    <source>
        <dbReference type="Proteomes" id="UP000749559"/>
    </source>
</evidence>
<evidence type="ECO:0000259" key="9">
    <source>
        <dbReference type="PROSITE" id="PS50070"/>
    </source>
</evidence>
<dbReference type="InterPro" id="IPR050111">
    <property type="entry name" value="C-type_lectin/snaclec_domain"/>
</dbReference>
<dbReference type="SUPFAM" id="SSF49785">
    <property type="entry name" value="Galactose-binding domain-like"/>
    <property type="match status" value="3"/>
</dbReference>
<feature type="domain" description="C-type lectin" evidence="8">
    <location>
        <begin position="2227"/>
        <end position="2341"/>
    </location>
</feature>
<feature type="domain" description="C-type lectin" evidence="8">
    <location>
        <begin position="1489"/>
        <end position="1602"/>
    </location>
</feature>
<dbReference type="OrthoDB" id="6285323at2759"/>
<keyword evidence="12" id="KW-1185">Reference proteome</keyword>
<keyword evidence="6" id="KW-0732">Signal</keyword>
<dbReference type="SMART" id="SM00231">
    <property type="entry name" value="FA58C"/>
    <property type="match status" value="3"/>
</dbReference>
<dbReference type="SMART" id="SM00130">
    <property type="entry name" value="KR"/>
    <property type="match status" value="2"/>
</dbReference>
<dbReference type="InterPro" id="IPR000421">
    <property type="entry name" value="FA58C"/>
</dbReference>
<dbReference type="Pfam" id="PF01822">
    <property type="entry name" value="WSC"/>
    <property type="match status" value="1"/>
</dbReference>
<dbReference type="InterPro" id="IPR000001">
    <property type="entry name" value="Kringle"/>
</dbReference>
<feature type="domain" description="C-type lectin" evidence="8">
    <location>
        <begin position="1779"/>
        <end position="1900"/>
    </location>
</feature>
<gene>
    <name evidence="11" type="ORF">OFUS_LOCUS6701</name>
</gene>
<feature type="region of interest" description="Disordered" evidence="4">
    <location>
        <begin position="2492"/>
        <end position="2523"/>
    </location>
</feature>
<dbReference type="PROSITE" id="PS00615">
    <property type="entry name" value="C_TYPE_LECTIN_1"/>
    <property type="match status" value="8"/>
</dbReference>
<feature type="domain" description="C-type lectin" evidence="8">
    <location>
        <begin position="692"/>
        <end position="810"/>
    </location>
</feature>
<dbReference type="Pfam" id="PF00059">
    <property type="entry name" value="Lectin_C"/>
    <property type="match status" value="12"/>
</dbReference>
<dbReference type="InterPro" id="IPR013806">
    <property type="entry name" value="Kringle-like"/>
</dbReference>
<dbReference type="PRINTS" id="PR00018">
    <property type="entry name" value="KRINGLE"/>
</dbReference>
<feature type="transmembrane region" description="Helical" evidence="5">
    <location>
        <begin position="2570"/>
        <end position="2590"/>
    </location>
</feature>
<feature type="region of interest" description="Disordered" evidence="4">
    <location>
        <begin position="2615"/>
        <end position="2637"/>
    </location>
</feature>
<dbReference type="SUPFAM" id="SSF56436">
    <property type="entry name" value="C-type lectin-like"/>
    <property type="match status" value="12"/>
</dbReference>
<feature type="domain" description="C-type lectin" evidence="8">
    <location>
        <begin position="171"/>
        <end position="289"/>
    </location>
</feature>
<keyword evidence="5" id="KW-0812">Transmembrane</keyword>
<comment type="caution">
    <text evidence="3">Lacks conserved residue(s) required for the propagation of feature annotation.</text>
</comment>
<sequence length="2637" mass="299179">MQLLQCLVTVCLAASAYGQALESRCPKGYLNWGRFCYYFSDTAYTFDESRAVCKNRGADLLSMNNMQEFRFIQDEVKRRRLEFWVGATDLPKKDKKYKWVDRSRWDPNVAKAAWAKNQPDGLRGHQNCAKFWNRPPGSWDDVECGRRVRFICKRRNDYIDKCDLDAGYHSFSNQCFKYNEEPQTWTDAQATCEADGAQLIVVDKPEKLNYLADTITCSDSRANVWLGLSDTLVPGTLIWVDASPVVIKKWDSNQPAMLTPGSTCVESVPQAGHKWRTQPCEAERKFICQKPQGKCKAGWVEKLDQCYQINSRRDTWKTWSDADEYCRSQGASLVKITNQRVQNNVNSFLANIRKAKADAIFIGISDKTEENVFKWYDETLVSSGYKKWERNQPAKVNGRMDCGVIKTDARLRGSWRTDYCFNRRAFICQHPIWVVPDNVTEPGDCKMTHDGQDYMGTVSVTGTGKVCQSWDSQFPHKHTIGTKDSDFPDRTVKDAKNYCRNPDKWPWGVWCFTTDSKVQWELCDQIPFCQENYRCELGWTMYEDNCYKFMDDPKPWSDARAGCQQEQADLTSVSGWDEQSFLSNNMLPDQAWIGLHDLSTEGKFAWTDGTPYNFSNWHKGEPNDWRNNEDCVVMKKTASEMGAWNDGRCHLKIRYICKKPAYHILNPPTSTPIPTTKPFSPMCGPGWVWDAVGGFCYQLNPDAKLDWPAARADCISKGSDLMSIVSLHEQSFVSALILSDAGHGTASYWIGANDRDDTSGWRWSDGSPFRWVNWIPGQPDRKEEHCVALIALHGMWNDDDCPDLKPYICKKSSIQATTVAPSPTTAPPNCNSWPMLSGFHSLQDGLMTSSSNLNKDHSPREARIDVGGCKDTTKGIEYKGFRAWTDEGYTCQRWDSQYPHKHSYTDASKYPDATLGDASNYCRNPGSEEETEGPWCYTTNPDVRWRYCGIPMCTSRGPPVRAWMPNRDDKNQWIQANFMQEILVKGIIVMARQDQPMWVTKYKLQYGYDTTIIEWYQDPPGRIKILDGVSVQNTPKTSMLTTPFEASYVRLWPTAWSSRISVRWEILGCIPEDCKDEYLVTGDTIVPDALMTASSNWAPNHGPSNARLHNVKGGGQTGAWSAGTNNAGQWIQVDLRNLMRIKAVVTQGRSDYDQWITQFKISYSLDGTKFIDYTQPYGYSKIFDGNVDRNTLKINEFKSPFIAQKVRLLPISWKGHISLRWDLRGCLPGCQPTPRVKDVRDKQLRASSNWNARHGPGRSRLNTKREGGLVGAWCSKRNDGKQWLQVDFMIQYNVRGIATQGRADNNQWVTEYRLHYSTHGRQFYPYRENNKIRLFDGNWDRNTIRKYYFGIPFVARKVRIWPTKWFRHTSLRWDVFGCPASTAGVPIGCFADNPKNRDLPFVPLGNVGGLTQRVCVKHCFDRGYHYAGAQNGKNCYCGNSYGRYGPSTKCNKKCPGEPEANCGGVNVNFVYGTGISSEDERCMPGWVDYEDTCYSVMQTKSTWTDAQNDCKVTYGGDLATINNFETQAMITSLVGPMRQMVWIGMNDLNFKNFYEWVDQTPVLYTNWRPAEPNNHRGQNERCVVMGSNGKWNDAMCDKRKYWYLCQTQKQILPTPSGAPPVDDRCDGGWLGYSYSCYSFLNVNKRTWQQANQYCKSLKATLVRINNRYENAFLTAQLNSMTGEFWTDLTDKAKPGTYQWSNGHSYIPYTHWAKGEPDDSKGQCVTLGSKRLAGLWYDRNCGIKRGLVCEKLRRGFTSPAMPTPTVITAPCAAGWSDYLLGSYCYKVSAVLPNYRLNWLDARKNCIDQGAELASFHDDDEHDFVYKNFIFGESDEPLWIGLNNRDTEEGHKWSDGSSVTYTNWADGEPNNWGDRENCVEMKNSDGKWNDMNCGRTRNWVCKIQKGITPIDVTTVSPPSAGPPGSCYPDNDDWKFYNGYCYYVGKGGDEENLEFMNAHGWCRSNGGALASIHSQEEQDFLWGLIRPTSFEKVYIGLNELDQNGWLWIDRTPTDYVNWNKGEPNDWGGAERCVNMYSKTGYWNDEQCNMPHSFICKKSKGSTPAPPTPPLSLPGNCPTGYLTFGIRCFKLVGKDQSTWTNWTDARAQCQKEGSGYDLASIKSPQAQAFLTAQMVDMPTAVWIGMSRHFTKKFFWINNELVTYTNWNNGEPNGDDREECAEMLDEPYHAGKWNDVPCDVKLGYVCQTFKIRSIPNPPPTPPNSCGTDFYPHGNGCYSLIRGTRNWDMADSYCKQRGGNIASIVTQFEQAFIWSMIQTEDLRLDVWIGLSDKMVPGTYRWSDRWPVLFTKWGKNEPKATQQCVVMDYATSTWKTAPCNQQFPVVCKITTDQPPYIPSPGNGQCPDDDGEDWANFNGYCYAFKQDSSKNFAEANFDCQLLNAELTTIHSEDENHFIGLHMQQNSGAAVWIGMMRSRSGGFQWKDGSPLQYTNWGNGEPSDVNGTDGENCVELYGWNLKWNDLACDQKRGFVCKMPQIDPGTAGTPPNTGTPPSDRPGMTTTIPAWTWPPIVTGGQTTRARWTWPPIGISTTRNWPPVWSTQGIVATVKPPGISGGAVAGIIMAVLVVIVILAIIVYKMRAGQQSKSPTSVNEAFDNPVYSTSSGSVQMGSETPSYSYDPSSKA</sequence>
<evidence type="ECO:0000259" key="10">
    <source>
        <dbReference type="PROSITE" id="PS51212"/>
    </source>
</evidence>
<feature type="domain" description="C-type lectin" evidence="8">
    <location>
        <begin position="1934"/>
        <end position="2053"/>
    </location>
</feature>
<dbReference type="PROSITE" id="PS00021">
    <property type="entry name" value="KRINGLE_1"/>
    <property type="match status" value="1"/>
</dbReference>
<dbReference type="CDD" id="cd00108">
    <property type="entry name" value="KR"/>
    <property type="match status" value="2"/>
</dbReference>
<feature type="domain" description="Kringle" evidence="9">
    <location>
        <begin position="450"/>
        <end position="529"/>
    </location>
</feature>
<feature type="domain" description="C-type lectin" evidence="8">
    <location>
        <begin position="302"/>
        <end position="429"/>
    </location>
</feature>
<comment type="caution">
    <text evidence="11">The sequence shown here is derived from an EMBL/GenBank/DDBJ whole genome shotgun (WGS) entry which is preliminary data.</text>
</comment>
<dbReference type="PROSITE" id="PS01285">
    <property type="entry name" value="FA58C_1"/>
    <property type="match status" value="2"/>
</dbReference>
<accession>A0A8S4NG16</accession>
<keyword evidence="5" id="KW-0472">Membrane</keyword>
<dbReference type="Proteomes" id="UP000749559">
    <property type="component" value="Unassembled WGS sequence"/>
</dbReference>
<dbReference type="Pfam" id="PF00754">
    <property type="entry name" value="F5_F8_type_C"/>
    <property type="match status" value="3"/>
</dbReference>
<reference evidence="11" key="1">
    <citation type="submission" date="2022-03" db="EMBL/GenBank/DDBJ databases">
        <authorList>
            <person name="Martin C."/>
        </authorList>
    </citation>
    <scope>NUCLEOTIDE SEQUENCE</scope>
</reference>
<keyword evidence="2" id="KW-1015">Disulfide bond</keyword>
<feature type="domain" description="F5/8 type C" evidence="7">
    <location>
        <begin position="1074"/>
        <end position="1226"/>
    </location>
</feature>
<dbReference type="EMBL" id="CAIIXF020000003">
    <property type="protein sequence ID" value="CAH1779946.1"/>
    <property type="molecule type" value="Genomic_DNA"/>
</dbReference>
<evidence type="ECO:0000256" key="1">
    <source>
        <dbReference type="ARBA" id="ARBA00022572"/>
    </source>
</evidence>
<feature type="domain" description="Kringle" evidence="9">
    <location>
        <begin position="874"/>
        <end position="953"/>
    </location>
</feature>
<dbReference type="InterPro" id="IPR008979">
    <property type="entry name" value="Galactose-bd-like_sf"/>
</dbReference>
<dbReference type="InterPro" id="IPR001304">
    <property type="entry name" value="C-type_lectin-like"/>
</dbReference>
<evidence type="ECO:0000259" key="7">
    <source>
        <dbReference type="PROSITE" id="PS50022"/>
    </source>
</evidence>
<dbReference type="CDD" id="cd00057">
    <property type="entry name" value="FA58C"/>
    <property type="match status" value="3"/>
</dbReference>
<evidence type="ECO:0000256" key="3">
    <source>
        <dbReference type="PROSITE-ProRule" id="PRU00121"/>
    </source>
</evidence>
<dbReference type="InterPro" id="IPR016187">
    <property type="entry name" value="CTDL_fold"/>
</dbReference>
<evidence type="ECO:0000259" key="8">
    <source>
        <dbReference type="PROSITE" id="PS50041"/>
    </source>
</evidence>
<dbReference type="Gene3D" id="2.60.120.260">
    <property type="entry name" value="Galactose-binding domain-like"/>
    <property type="match status" value="3"/>
</dbReference>